<feature type="region of interest" description="Disordered" evidence="5">
    <location>
        <begin position="621"/>
        <end position="641"/>
    </location>
</feature>
<dbReference type="PROSITE" id="PS50048">
    <property type="entry name" value="ZN2_CY6_FUNGAL_2"/>
    <property type="match status" value="1"/>
</dbReference>
<evidence type="ECO:0000256" key="4">
    <source>
        <dbReference type="ARBA" id="ARBA00023242"/>
    </source>
</evidence>
<dbReference type="SMART" id="SM00906">
    <property type="entry name" value="Fungal_trans"/>
    <property type="match status" value="1"/>
</dbReference>
<keyword evidence="4" id="KW-0539">Nucleus</keyword>
<keyword evidence="3" id="KW-0804">Transcription</keyword>
<dbReference type="STRING" id="1460663.A0A177CZP5"/>
<evidence type="ECO:0000313" key="7">
    <source>
        <dbReference type="EMBL" id="OAG12437.1"/>
    </source>
</evidence>
<accession>A0A177CZP5</accession>
<dbReference type="GeneID" id="28767230"/>
<dbReference type="Pfam" id="PF00172">
    <property type="entry name" value="Zn_clus"/>
    <property type="match status" value="1"/>
</dbReference>
<organism evidence="7 8">
    <name type="scientific">Paraphaeosphaeria sporulosa</name>
    <dbReference type="NCBI Taxonomy" id="1460663"/>
    <lineage>
        <taxon>Eukaryota</taxon>
        <taxon>Fungi</taxon>
        <taxon>Dikarya</taxon>
        <taxon>Ascomycota</taxon>
        <taxon>Pezizomycotina</taxon>
        <taxon>Dothideomycetes</taxon>
        <taxon>Pleosporomycetidae</taxon>
        <taxon>Pleosporales</taxon>
        <taxon>Massarineae</taxon>
        <taxon>Didymosphaeriaceae</taxon>
        <taxon>Paraphaeosphaeria</taxon>
    </lineage>
</organism>
<sequence length="694" mass="78415">MEPASRSNGQRPRRPRAARACDLCRAKKNKCDESYPCSYCKNRQLTCVYQGQQPNSRRYTAEYVKQLEEQVKLLSTRSVASPSAPPMVQVGQSPSAPHIQPQHFNVMAQEETPVPIRETGEEEISGVNRHTRDVEFYGSSSSFALLSHIRRTGQRRQDDEDGAQLVSSLHNPAFRTTPTASHGDGMETGVDCANHYPQCRGFVESFFSTIHYIHPILDKRDFLQQCEALWSRSSDHAAHHPTSSFVALYYSVLALGAIVAVREEESIDGLSNLQWSRKFFDIARTCCNQLGLVTDLEMVQCFFMMAKVCQNELNPHWSYMYVGLAVRTALAMGVNRDPGSNTRKSPAQLKAESRTWWGIFSLEMEISFSLGRPDTLGADIYHNRRLPLVRTDTETERTDSEMSEPPHCAIINYAVDLARITRTICQKIYLPNPSIADMIILTNQIERELEMWVESLPSAIRPDTQIQFHQKPSLRSARDAQWAKRQRLVLNIRYNNLRILLFGSLLLRSSQSERATIPGCMENTHKCLDSAKQTISIIYQTYAHNDFFQTWFYNITYTVFAASVILLYITQGSASHEEAQSLFELVNMAVEILETMEECVVALEAARLLRSAREKAESRLSSETAAAYNQEQPIGHASSEPTPLFTHVEGHSVQLNHYWGPLGLIDGSGMDFDIAAQLGAFDQNNPMFFSLGEL</sequence>
<dbReference type="SUPFAM" id="SSF57701">
    <property type="entry name" value="Zn2/Cys6 DNA-binding domain"/>
    <property type="match status" value="1"/>
</dbReference>
<evidence type="ECO:0000256" key="3">
    <source>
        <dbReference type="ARBA" id="ARBA00023163"/>
    </source>
</evidence>
<dbReference type="PROSITE" id="PS00463">
    <property type="entry name" value="ZN2_CY6_FUNGAL_1"/>
    <property type="match status" value="1"/>
</dbReference>
<dbReference type="Proteomes" id="UP000077069">
    <property type="component" value="Unassembled WGS sequence"/>
</dbReference>
<feature type="domain" description="Zn(2)-C6 fungal-type" evidence="6">
    <location>
        <begin position="20"/>
        <end position="49"/>
    </location>
</feature>
<dbReference type="SMART" id="SM00066">
    <property type="entry name" value="GAL4"/>
    <property type="match status" value="1"/>
</dbReference>
<dbReference type="GO" id="GO:0006351">
    <property type="term" value="P:DNA-templated transcription"/>
    <property type="evidence" value="ECO:0007669"/>
    <property type="project" value="InterPro"/>
</dbReference>
<dbReference type="InterPro" id="IPR007219">
    <property type="entry name" value="XnlR_reg_dom"/>
</dbReference>
<dbReference type="GO" id="GO:0000435">
    <property type="term" value="P:positive regulation of transcription from RNA polymerase II promoter by galactose"/>
    <property type="evidence" value="ECO:0007669"/>
    <property type="project" value="TreeGrafter"/>
</dbReference>
<evidence type="ECO:0000313" key="8">
    <source>
        <dbReference type="Proteomes" id="UP000077069"/>
    </source>
</evidence>
<keyword evidence="1" id="KW-0479">Metal-binding</keyword>
<dbReference type="GO" id="GO:0005634">
    <property type="term" value="C:nucleus"/>
    <property type="evidence" value="ECO:0007669"/>
    <property type="project" value="TreeGrafter"/>
</dbReference>
<dbReference type="AlphaFoldDB" id="A0A177CZP5"/>
<feature type="compositionally biased region" description="Polar residues" evidence="5">
    <location>
        <begin position="621"/>
        <end position="632"/>
    </location>
</feature>
<dbReference type="CDD" id="cd00067">
    <property type="entry name" value="GAL4"/>
    <property type="match status" value="1"/>
</dbReference>
<dbReference type="CDD" id="cd12148">
    <property type="entry name" value="fungal_TF_MHR"/>
    <property type="match status" value="1"/>
</dbReference>
<dbReference type="OrthoDB" id="2571985at2759"/>
<dbReference type="GO" id="GO:0000978">
    <property type="term" value="F:RNA polymerase II cis-regulatory region sequence-specific DNA binding"/>
    <property type="evidence" value="ECO:0007669"/>
    <property type="project" value="TreeGrafter"/>
</dbReference>
<dbReference type="PANTHER" id="PTHR47424:SF15">
    <property type="entry name" value="ZN(II)2CYS6 TRANSCRIPTION FACTOR (EUROFUNG)"/>
    <property type="match status" value="1"/>
</dbReference>
<reference evidence="7 8" key="1">
    <citation type="submission" date="2016-05" db="EMBL/GenBank/DDBJ databases">
        <title>Comparative analysis of secretome profiles of manganese(II)-oxidizing ascomycete fungi.</title>
        <authorList>
            <consortium name="DOE Joint Genome Institute"/>
            <person name="Zeiner C.A."/>
            <person name="Purvine S.O."/>
            <person name="Zink E.M."/>
            <person name="Wu S."/>
            <person name="Pasa-Tolic L."/>
            <person name="Chaput D.L."/>
            <person name="Haridas S."/>
            <person name="Grigoriev I.V."/>
            <person name="Santelli C.M."/>
            <person name="Hansel C.M."/>
        </authorList>
    </citation>
    <scope>NUCLEOTIDE SEQUENCE [LARGE SCALE GENOMIC DNA]</scope>
    <source>
        <strain evidence="7 8">AP3s5-JAC2a</strain>
    </source>
</reference>
<keyword evidence="8" id="KW-1185">Reference proteome</keyword>
<keyword evidence="2" id="KW-0805">Transcription regulation</keyword>
<dbReference type="GO" id="GO:0008270">
    <property type="term" value="F:zinc ion binding"/>
    <property type="evidence" value="ECO:0007669"/>
    <property type="project" value="InterPro"/>
</dbReference>
<dbReference type="InterPro" id="IPR051127">
    <property type="entry name" value="Fungal_SecMet_Regulators"/>
</dbReference>
<proteinExistence type="predicted"/>
<protein>
    <recommendedName>
        <fullName evidence="6">Zn(2)-C6 fungal-type domain-containing protein</fullName>
    </recommendedName>
</protein>
<evidence type="ECO:0000256" key="1">
    <source>
        <dbReference type="ARBA" id="ARBA00022723"/>
    </source>
</evidence>
<dbReference type="InParanoid" id="A0A177CZP5"/>
<dbReference type="InterPro" id="IPR001138">
    <property type="entry name" value="Zn2Cys6_DnaBD"/>
</dbReference>
<evidence type="ECO:0000256" key="5">
    <source>
        <dbReference type="SAM" id="MobiDB-lite"/>
    </source>
</evidence>
<dbReference type="PANTHER" id="PTHR47424">
    <property type="entry name" value="REGULATORY PROTEIN GAL4"/>
    <property type="match status" value="1"/>
</dbReference>
<dbReference type="Gene3D" id="4.10.240.10">
    <property type="entry name" value="Zn(2)-C6 fungal-type DNA-binding domain"/>
    <property type="match status" value="1"/>
</dbReference>
<name>A0A177CZP5_9PLEO</name>
<gene>
    <name evidence="7" type="ORF">CC84DRAFT_123194</name>
</gene>
<dbReference type="EMBL" id="KV441548">
    <property type="protein sequence ID" value="OAG12437.1"/>
    <property type="molecule type" value="Genomic_DNA"/>
</dbReference>
<dbReference type="Pfam" id="PF04082">
    <property type="entry name" value="Fungal_trans"/>
    <property type="match status" value="1"/>
</dbReference>
<dbReference type="InterPro" id="IPR036864">
    <property type="entry name" value="Zn2-C6_fun-type_DNA-bd_sf"/>
</dbReference>
<dbReference type="GO" id="GO:0000981">
    <property type="term" value="F:DNA-binding transcription factor activity, RNA polymerase II-specific"/>
    <property type="evidence" value="ECO:0007669"/>
    <property type="project" value="InterPro"/>
</dbReference>
<evidence type="ECO:0000259" key="6">
    <source>
        <dbReference type="PROSITE" id="PS50048"/>
    </source>
</evidence>
<evidence type="ECO:0000256" key="2">
    <source>
        <dbReference type="ARBA" id="ARBA00023015"/>
    </source>
</evidence>
<dbReference type="RefSeq" id="XP_018042802.1">
    <property type="nucleotide sequence ID" value="XM_018183744.1"/>
</dbReference>